<comment type="similarity">
    <text evidence="7">Belongs to the binding-protein-dependent transport system permease family.</text>
</comment>
<dbReference type="Gene3D" id="1.10.3720.10">
    <property type="entry name" value="MetI-like"/>
    <property type="match status" value="1"/>
</dbReference>
<comment type="subcellular location">
    <subcellularLocation>
        <location evidence="1 7">Cell membrane</location>
        <topology evidence="1 7">Multi-pass membrane protein</topology>
    </subcellularLocation>
</comment>
<evidence type="ECO:0000256" key="6">
    <source>
        <dbReference type="ARBA" id="ARBA00023136"/>
    </source>
</evidence>
<dbReference type="InterPro" id="IPR051393">
    <property type="entry name" value="ABC_transporter_permease"/>
</dbReference>
<keyword evidence="6 7" id="KW-0472">Membrane</keyword>
<gene>
    <name evidence="9" type="ORF">QYE77_14350</name>
</gene>
<sequence>MNLRIRTHPYRRDEVSTALIALLPAIIVFGVFNIIPLGYTAYLSLLKWDGFSIERQFVGFQNFLELLSSTYLWNSLKATIYYTLGVIGLSLPFGLLVAILLNSGLKGQVAFRTLYFLPVVTSTVAASMVWKLMLDPGSGYINVILREIGFSPPAWLRDTHWAMPAVILLGVWKRIGFNMVIYLAGLQSIPREYYEAARVDGATSLAQIRYITIPLLAPTTALLIVMAMIDSFLLFDQVFVLTGGGPAGATDVIGFLLYRYAFRYFDLGKASAIAWIMFIFIASVTLIQWRLSRFGTKEIA</sequence>
<dbReference type="InterPro" id="IPR035906">
    <property type="entry name" value="MetI-like_sf"/>
</dbReference>
<feature type="transmembrane region" description="Helical" evidence="7">
    <location>
        <begin position="113"/>
        <end position="133"/>
    </location>
</feature>
<keyword evidence="4 7" id="KW-0812">Transmembrane</keyword>
<dbReference type="InterPro" id="IPR000515">
    <property type="entry name" value="MetI-like"/>
</dbReference>
<organism evidence="9 10">
    <name type="scientific">Thermanaerothrix solaris</name>
    <dbReference type="NCBI Taxonomy" id="3058434"/>
    <lineage>
        <taxon>Bacteria</taxon>
        <taxon>Bacillati</taxon>
        <taxon>Chloroflexota</taxon>
        <taxon>Anaerolineae</taxon>
        <taxon>Anaerolineales</taxon>
        <taxon>Anaerolineaceae</taxon>
        <taxon>Thermanaerothrix</taxon>
    </lineage>
</organism>
<evidence type="ECO:0000256" key="7">
    <source>
        <dbReference type="RuleBase" id="RU363032"/>
    </source>
</evidence>
<dbReference type="EMBL" id="JAUHMF010000003">
    <property type="protein sequence ID" value="MDT8899442.1"/>
    <property type="molecule type" value="Genomic_DNA"/>
</dbReference>
<evidence type="ECO:0000256" key="3">
    <source>
        <dbReference type="ARBA" id="ARBA00022475"/>
    </source>
</evidence>
<proteinExistence type="inferred from homology"/>
<evidence type="ECO:0000256" key="1">
    <source>
        <dbReference type="ARBA" id="ARBA00004651"/>
    </source>
</evidence>
<dbReference type="SUPFAM" id="SSF161098">
    <property type="entry name" value="MetI-like"/>
    <property type="match status" value="1"/>
</dbReference>
<evidence type="ECO:0000256" key="2">
    <source>
        <dbReference type="ARBA" id="ARBA00022448"/>
    </source>
</evidence>
<feature type="transmembrane region" description="Helical" evidence="7">
    <location>
        <begin position="207"/>
        <end position="229"/>
    </location>
</feature>
<feature type="transmembrane region" description="Helical" evidence="7">
    <location>
        <begin position="235"/>
        <end position="258"/>
    </location>
</feature>
<dbReference type="PANTHER" id="PTHR30193:SF37">
    <property type="entry name" value="INNER MEMBRANE ABC TRANSPORTER PERMEASE PROTEIN YCJO"/>
    <property type="match status" value="1"/>
</dbReference>
<evidence type="ECO:0000256" key="4">
    <source>
        <dbReference type="ARBA" id="ARBA00022692"/>
    </source>
</evidence>
<evidence type="ECO:0000313" key="9">
    <source>
        <dbReference type="EMBL" id="MDT8899442.1"/>
    </source>
</evidence>
<feature type="transmembrane region" description="Helical" evidence="7">
    <location>
        <begin position="20"/>
        <end position="42"/>
    </location>
</feature>
<evidence type="ECO:0000313" key="10">
    <source>
        <dbReference type="Proteomes" id="UP001254165"/>
    </source>
</evidence>
<reference evidence="9 10" key="1">
    <citation type="submission" date="2023-07" db="EMBL/GenBank/DDBJ databases">
        <title>Novel species of Thermanaerothrix with wide hydrolytic capabilities.</title>
        <authorList>
            <person name="Zayulina K.S."/>
            <person name="Podosokorskaya O.A."/>
            <person name="Elcheninov A.G."/>
        </authorList>
    </citation>
    <scope>NUCLEOTIDE SEQUENCE [LARGE SCALE GENOMIC DNA]</scope>
    <source>
        <strain evidence="9 10">4228-RoL</strain>
    </source>
</reference>
<feature type="domain" description="ABC transmembrane type-1" evidence="8">
    <location>
        <begin position="76"/>
        <end position="288"/>
    </location>
</feature>
<dbReference type="PANTHER" id="PTHR30193">
    <property type="entry name" value="ABC TRANSPORTER PERMEASE PROTEIN"/>
    <property type="match status" value="1"/>
</dbReference>
<comment type="caution">
    <text evidence="9">The sequence shown here is derived from an EMBL/GenBank/DDBJ whole genome shotgun (WGS) entry which is preliminary data.</text>
</comment>
<dbReference type="Pfam" id="PF00528">
    <property type="entry name" value="BPD_transp_1"/>
    <property type="match status" value="1"/>
</dbReference>
<accession>A0ABU3NRK4</accession>
<dbReference type="RefSeq" id="WP_315626167.1">
    <property type="nucleotide sequence ID" value="NZ_JAUHMF010000003.1"/>
</dbReference>
<keyword evidence="10" id="KW-1185">Reference proteome</keyword>
<feature type="transmembrane region" description="Helical" evidence="7">
    <location>
        <begin position="161"/>
        <end position="186"/>
    </location>
</feature>
<keyword evidence="2 7" id="KW-0813">Transport</keyword>
<dbReference type="Proteomes" id="UP001254165">
    <property type="component" value="Unassembled WGS sequence"/>
</dbReference>
<keyword evidence="3" id="KW-1003">Cell membrane</keyword>
<name>A0ABU3NRK4_9CHLR</name>
<evidence type="ECO:0000259" key="8">
    <source>
        <dbReference type="PROSITE" id="PS50928"/>
    </source>
</evidence>
<keyword evidence="5 7" id="KW-1133">Transmembrane helix</keyword>
<dbReference type="PROSITE" id="PS50928">
    <property type="entry name" value="ABC_TM1"/>
    <property type="match status" value="1"/>
</dbReference>
<evidence type="ECO:0000256" key="5">
    <source>
        <dbReference type="ARBA" id="ARBA00022989"/>
    </source>
</evidence>
<dbReference type="CDD" id="cd06261">
    <property type="entry name" value="TM_PBP2"/>
    <property type="match status" value="1"/>
</dbReference>
<feature type="transmembrane region" description="Helical" evidence="7">
    <location>
        <begin position="270"/>
        <end position="291"/>
    </location>
</feature>
<feature type="transmembrane region" description="Helical" evidence="7">
    <location>
        <begin position="80"/>
        <end position="101"/>
    </location>
</feature>
<protein>
    <submittedName>
        <fullName evidence="9">Sugar ABC transporter permease</fullName>
    </submittedName>
</protein>